<dbReference type="Pfam" id="PF00069">
    <property type="entry name" value="Pkinase"/>
    <property type="match status" value="1"/>
</dbReference>
<evidence type="ECO:0000256" key="2">
    <source>
        <dbReference type="ARBA" id="ARBA00022679"/>
    </source>
</evidence>
<dbReference type="InterPro" id="IPR000719">
    <property type="entry name" value="Prot_kinase_dom"/>
</dbReference>
<organism evidence="7 8">
    <name type="scientific">Acanthochromis polyacanthus</name>
    <name type="common">spiny chromis</name>
    <dbReference type="NCBI Taxonomy" id="80966"/>
    <lineage>
        <taxon>Eukaryota</taxon>
        <taxon>Metazoa</taxon>
        <taxon>Chordata</taxon>
        <taxon>Craniata</taxon>
        <taxon>Vertebrata</taxon>
        <taxon>Euteleostomi</taxon>
        <taxon>Actinopterygii</taxon>
        <taxon>Neopterygii</taxon>
        <taxon>Teleostei</taxon>
        <taxon>Neoteleostei</taxon>
        <taxon>Acanthomorphata</taxon>
        <taxon>Ovalentaria</taxon>
        <taxon>Pomacentridae</taxon>
        <taxon>Acanthochromis</taxon>
    </lineage>
</organism>
<sequence>SVSTSDVTLEPVCSTQTFGSCHIVEEILGEDDFGVVAKCCSTMTNKTVAIKFSKSEESVVDQVVEEIATLNIVQYDGLFLTMTRSVLALNSLIKLRPILHQLTTALSHLHSINIIHVDLKPVNIMVVDCHQHPFKVKIIDFGLACSASEMQQGERRGTVSYRTPQMSLGSFDMWALGLTMAELVMGCKLYPGLTDYDVLRVIIETPDPPAQPRLPLWWITTFTRFANEQRLN</sequence>
<proteinExistence type="predicted"/>
<keyword evidence="8" id="KW-1185">Reference proteome</keyword>
<dbReference type="Gene3D" id="1.10.510.10">
    <property type="entry name" value="Transferase(Phosphotransferase) domain 1"/>
    <property type="match status" value="1"/>
</dbReference>
<name>A0A3Q1FDQ3_9TELE</name>
<keyword evidence="3" id="KW-0547">Nucleotide-binding</keyword>
<dbReference type="AlphaFoldDB" id="A0A3Q1FDQ3"/>
<evidence type="ECO:0000313" key="8">
    <source>
        <dbReference type="Proteomes" id="UP000257200"/>
    </source>
</evidence>
<evidence type="ECO:0000259" key="6">
    <source>
        <dbReference type="PROSITE" id="PS50011"/>
    </source>
</evidence>
<keyword evidence="4" id="KW-0418">Kinase</keyword>
<dbReference type="GO" id="GO:0005524">
    <property type="term" value="F:ATP binding"/>
    <property type="evidence" value="ECO:0007669"/>
    <property type="project" value="UniProtKB-KW"/>
</dbReference>
<dbReference type="PROSITE" id="PS00108">
    <property type="entry name" value="PROTEIN_KINASE_ST"/>
    <property type="match status" value="1"/>
</dbReference>
<dbReference type="SMART" id="SM00220">
    <property type="entry name" value="S_TKc"/>
    <property type="match status" value="1"/>
</dbReference>
<feature type="domain" description="Protein kinase" evidence="6">
    <location>
        <begin position="1"/>
        <end position="232"/>
    </location>
</feature>
<dbReference type="InterPro" id="IPR008271">
    <property type="entry name" value="Ser/Thr_kinase_AS"/>
</dbReference>
<evidence type="ECO:0000256" key="5">
    <source>
        <dbReference type="ARBA" id="ARBA00022840"/>
    </source>
</evidence>
<reference evidence="7" key="2">
    <citation type="submission" date="2025-09" db="UniProtKB">
        <authorList>
            <consortium name="Ensembl"/>
        </authorList>
    </citation>
    <scope>IDENTIFICATION</scope>
</reference>
<keyword evidence="1" id="KW-0723">Serine/threonine-protein kinase</keyword>
<evidence type="ECO:0000256" key="1">
    <source>
        <dbReference type="ARBA" id="ARBA00022527"/>
    </source>
</evidence>
<dbReference type="InterPro" id="IPR050494">
    <property type="entry name" value="Ser_Thr_dual-spec_kinase"/>
</dbReference>
<dbReference type="PROSITE" id="PS50011">
    <property type="entry name" value="PROTEIN_KINASE_DOM"/>
    <property type="match status" value="1"/>
</dbReference>
<dbReference type="Proteomes" id="UP000257200">
    <property type="component" value="Unplaced"/>
</dbReference>
<dbReference type="PANTHER" id="PTHR24058:SF17">
    <property type="entry name" value="HOMEODOMAIN INTERACTING PROTEIN KINASE, ISOFORM D"/>
    <property type="match status" value="1"/>
</dbReference>
<keyword evidence="2" id="KW-0808">Transferase</keyword>
<dbReference type="GO" id="GO:0004674">
    <property type="term" value="F:protein serine/threonine kinase activity"/>
    <property type="evidence" value="ECO:0007669"/>
    <property type="project" value="UniProtKB-KW"/>
</dbReference>
<dbReference type="SUPFAM" id="SSF56112">
    <property type="entry name" value="Protein kinase-like (PK-like)"/>
    <property type="match status" value="1"/>
</dbReference>
<accession>A0A3Q1FDQ3</accession>
<reference evidence="7" key="1">
    <citation type="submission" date="2025-08" db="UniProtKB">
        <authorList>
            <consortium name="Ensembl"/>
        </authorList>
    </citation>
    <scope>IDENTIFICATION</scope>
</reference>
<dbReference type="Gene3D" id="3.30.200.20">
    <property type="entry name" value="Phosphorylase Kinase, domain 1"/>
    <property type="match status" value="1"/>
</dbReference>
<keyword evidence="5" id="KW-0067">ATP-binding</keyword>
<dbReference type="InterPro" id="IPR011009">
    <property type="entry name" value="Kinase-like_dom_sf"/>
</dbReference>
<evidence type="ECO:0000256" key="3">
    <source>
        <dbReference type="ARBA" id="ARBA00022741"/>
    </source>
</evidence>
<evidence type="ECO:0000313" key="7">
    <source>
        <dbReference type="Ensembl" id="ENSAPOP00000005225.1"/>
    </source>
</evidence>
<protein>
    <recommendedName>
        <fullName evidence="6">Protein kinase domain-containing protein</fullName>
    </recommendedName>
</protein>
<dbReference type="PANTHER" id="PTHR24058">
    <property type="entry name" value="DUAL SPECIFICITY PROTEIN KINASE"/>
    <property type="match status" value="1"/>
</dbReference>
<dbReference type="Ensembl" id="ENSAPOT00000008713.1">
    <property type="protein sequence ID" value="ENSAPOP00000005225.1"/>
    <property type="gene ID" value="ENSAPOG00000006899.1"/>
</dbReference>
<dbReference type="GeneTree" id="ENSGT00940000157742"/>
<evidence type="ECO:0000256" key="4">
    <source>
        <dbReference type="ARBA" id="ARBA00022777"/>
    </source>
</evidence>